<evidence type="ECO:0000256" key="1">
    <source>
        <dbReference type="SAM" id="MobiDB-lite"/>
    </source>
</evidence>
<accession>A0AAV7LPM8</accession>
<feature type="region of interest" description="Disordered" evidence="1">
    <location>
        <begin position="91"/>
        <end position="113"/>
    </location>
</feature>
<evidence type="ECO:0000313" key="3">
    <source>
        <dbReference type="Proteomes" id="UP001066276"/>
    </source>
</evidence>
<name>A0AAV7LPM8_PLEWA</name>
<dbReference type="Proteomes" id="UP001066276">
    <property type="component" value="Chromosome 11"/>
</dbReference>
<evidence type="ECO:0000313" key="2">
    <source>
        <dbReference type="EMBL" id="KAJ1092357.1"/>
    </source>
</evidence>
<keyword evidence="3" id="KW-1185">Reference proteome</keyword>
<comment type="caution">
    <text evidence="2">The sequence shown here is derived from an EMBL/GenBank/DDBJ whole genome shotgun (WGS) entry which is preliminary data.</text>
</comment>
<protein>
    <submittedName>
        <fullName evidence="2">Uncharacterized protein</fullName>
    </submittedName>
</protein>
<sequence>MYPQSRGPSTVPHNGIPIPTGIIRRFGRFRRCVVCGSAEVAKVASALSLSTSHVIDTGLSCPALSRVLSDARIHVGAAEADISRWQESMGRRHRVPMMDGRAPADGSSLSPAC</sequence>
<organism evidence="2 3">
    <name type="scientific">Pleurodeles waltl</name>
    <name type="common">Iberian ribbed newt</name>
    <dbReference type="NCBI Taxonomy" id="8319"/>
    <lineage>
        <taxon>Eukaryota</taxon>
        <taxon>Metazoa</taxon>
        <taxon>Chordata</taxon>
        <taxon>Craniata</taxon>
        <taxon>Vertebrata</taxon>
        <taxon>Euteleostomi</taxon>
        <taxon>Amphibia</taxon>
        <taxon>Batrachia</taxon>
        <taxon>Caudata</taxon>
        <taxon>Salamandroidea</taxon>
        <taxon>Salamandridae</taxon>
        <taxon>Pleurodelinae</taxon>
        <taxon>Pleurodeles</taxon>
    </lineage>
</organism>
<reference evidence="2" key="1">
    <citation type="journal article" date="2022" name="bioRxiv">
        <title>Sequencing and chromosome-scale assembly of the giantPleurodeles waltlgenome.</title>
        <authorList>
            <person name="Brown T."/>
            <person name="Elewa A."/>
            <person name="Iarovenko S."/>
            <person name="Subramanian E."/>
            <person name="Araus A.J."/>
            <person name="Petzold A."/>
            <person name="Susuki M."/>
            <person name="Suzuki K.-i.T."/>
            <person name="Hayashi T."/>
            <person name="Toyoda A."/>
            <person name="Oliveira C."/>
            <person name="Osipova E."/>
            <person name="Leigh N.D."/>
            <person name="Simon A."/>
            <person name="Yun M.H."/>
        </authorList>
    </citation>
    <scope>NUCLEOTIDE SEQUENCE</scope>
    <source>
        <strain evidence="2">20211129_DDA</strain>
        <tissue evidence="2">Liver</tissue>
    </source>
</reference>
<gene>
    <name evidence="2" type="ORF">NDU88_005468</name>
</gene>
<proteinExistence type="predicted"/>
<dbReference type="AlphaFoldDB" id="A0AAV7LPM8"/>
<dbReference type="EMBL" id="JANPWB010000015">
    <property type="protein sequence ID" value="KAJ1092357.1"/>
    <property type="molecule type" value="Genomic_DNA"/>
</dbReference>